<feature type="region of interest" description="Disordered" evidence="1">
    <location>
        <begin position="49"/>
        <end position="69"/>
    </location>
</feature>
<reference evidence="2" key="2">
    <citation type="submission" date="2015-03" db="UniProtKB">
        <authorList>
            <consortium name="EnsemblPlants"/>
        </authorList>
    </citation>
    <scope>IDENTIFICATION</scope>
</reference>
<dbReference type="Gramene" id="Bo9g010020.1">
    <property type="protein sequence ID" value="Bo9g010020.1"/>
    <property type="gene ID" value="Bo9g010020"/>
</dbReference>
<name>A0A0D3E0Z7_BRAOL</name>
<sequence>MEEMAHCLLLMLPQAAYLVAQKPIQREQEESLKQESSLRAITALVKDPLRLSNKNQESEDDEADGEDKVEIAQKEVSAAVFGRTCQKERGRQ</sequence>
<dbReference type="HOGENOM" id="CLU_2416355_0_0_1"/>
<evidence type="ECO:0000313" key="3">
    <source>
        <dbReference type="Proteomes" id="UP000032141"/>
    </source>
</evidence>
<dbReference type="OMA" id="RTCQKER"/>
<keyword evidence="3" id="KW-1185">Reference proteome</keyword>
<proteinExistence type="predicted"/>
<protein>
    <submittedName>
        <fullName evidence="2">Uncharacterized protein</fullName>
    </submittedName>
</protein>
<evidence type="ECO:0000313" key="2">
    <source>
        <dbReference type="EnsemblPlants" id="Bo9g010020.1"/>
    </source>
</evidence>
<dbReference type="EnsemblPlants" id="Bo9g010020.1">
    <property type="protein sequence ID" value="Bo9g010020.1"/>
    <property type="gene ID" value="Bo9g010020"/>
</dbReference>
<organism evidence="2 3">
    <name type="scientific">Brassica oleracea var. oleracea</name>
    <dbReference type="NCBI Taxonomy" id="109376"/>
    <lineage>
        <taxon>Eukaryota</taxon>
        <taxon>Viridiplantae</taxon>
        <taxon>Streptophyta</taxon>
        <taxon>Embryophyta</taxon>
        <taxon>Tracheophyta</taxon>
        <taxon>Spermatophyta</taxon>
        <taxon>Magnoliopsida</taxon>
        <taxon>eudicotyledons</taxon>
        <taxon>Gunneridae</taxon>
        <taxon>Pentapetalae</taxon>
        <taxon>rosids</taxon>
        <taxon>malvids</taxon>
        <taxon>Brassicales</taxon>
        <taxon>Brassicaceae</taxon>
        <taxon>Brassiceae</taxon>
        <taxon>Brassica</taxon>
    </lineage>
</organism>
<evidence type="ECO:0000256" key="1">
    <source>
        <dbReference type="SAM" id="MobiDB-lite"/>
    </source>
</evidence>
<dbReference type="Proteomes" id="UP000032141">
    <property type="component" value="Chromosome C9"/>
</dbReference>
<reference evidence="2 3" key="1">
    <citation type="journal article" date="2014" name="Genome Biol.">
        <title>Transcriptome and methylome profiling reveals relics of genome dominance in the mesopolyploid Brassica oleracea.</title>
        <authorList>
            <person name="Parkin I.A."/>
            <person name="Koh C."/>
            <person name="Tang H."/>
            <person name="Robinson S.J."/>
            <person name="Kagale S."/>
            <person name="Clarke W.E."/>
            <person name="Town C.D."/>
            <person name="Nixon J."/>
            <person name="Krishnakumar V."/>
            <person name="Bidwell S.L."/>
            <person name="Denoeud F."/>
            <person name="Belcram H."/>
            <person name="Links M.G."/>
            <person name="Just J."/>
            <person name="Clarke C."/>
            <person name="Bender T."/>
            <person name="Huebert T."/>
            <person name="Mason A.S."/>
            <person name="Pires J.C."/>
            <person name="Barker G."/>
            <person name="Moore J."/>
            <person name="Walley P.G."/>
            <person name="Manoli S."/>
            <person name="Batley J."/>
            <person name="Edwards D."/>
            <person name="Nelson M.N."/>
            <person name="Wang X."/>
            <person name="Paterson A.H."/>
            <person name="King G."/>
            <person name="Bancroft I."/>
            <person name="Chalhoub B."/>
            <person name="Sharpe A.G."/>
        </authorList>
    </citation>
    <scope>NUCLEOTIDE SEQUENCE</scope>
    <source>
        <strain evidence="2 3">cv. TO1000</strain>
    </source>
</reference>
<accession>A0A0D3E0Z7</accession>
<dbReference type="AlphaFoldDB" id="A0A0D3E0Z7"/>